<protein>
    <submittedName>
        <fullName evidence="1">Uncharacterized protein</fullName>
    </submittedName>
</protein>
<dbReference type="EMBL" id="DUZY01000008">
    <property type="protein sequence ID" value="DAD49219.1"/>
    <property type="molecule type" value="Genomic_DNA"/>
</dbReference>
<comment type="caution">
    <text evidence="1">The sequence shown here is derived from an EMBL/GenBank/DDBJ whole genome shotgun (WGS) entry which is preliminary data.</text>
</comment>
<dbReference type="Proteomes" id="UP000607653">
    <property type="component" value="Unassembled WGS sequence"/>
</dbReference>
<gene>
    <name evidence="1" type="ORF">HUJ06_019156</name>
</gene>
<dbReference type="AlphaFoldDB" id="A0A823A1P3"/>
<proteinExistence type="predicted"/>
<accession>A0A823A1P3</accession>
<reference evidence="1 2" key="1">
    <citation type="journal article" date="2020" name="Mol. Biol. Evol.">
        <title>Distinct Expression and Methylation Patterns for Genes with Different Fates following a Single Whole-Genome Duplication in Flowering Plants.</title>
        <authorList>
            <person name="Shi T."/>
            <person name="Rahmani R.S."/>
            <person name="Gugger P.F."/>
            <person name="Wang M."/>
            <person name="Li H."/>
            <person name="Zhang Y."/>
            <person name="Li Z."/>
            <person name="Wang Q."/>
            <person name="Van de Peer Y."/>
            <person name="Marchal K."/>
            <person name="Chen J."/>
        </authorList>
    </citation>
    <scope>NUCLEOTIDE SEQUENCE [LARGE SCALE GENOMIC DNA]</scope>
    <source>
        <tissue evidence="1">Leaf</tissue>
    </source>
</reference>
<evidence type="ECO:0000313" key="2">
    <source>
        <dbReference type="Proteomes" id="UP000607653"/>
    </source>
</evidence>
<sequence length="56" mass="6767">MATFIFKKNARKRRTVMASIDCFLVYHCNKKEKVYTNAQFETLRKIFLEGRICFQE</sequence>
<evidence type="ECO:0000313" key="1">
    <source>
        <dbReference type="EMBL" id="DAD49219.1"/>
    </source>
</evidence>
<organism evidence="1 2">
    <name type="scientific">Nelumbo nucifera</name>
    <name type="common">Sacred lotus</name>
    <dbReference type="NCBI Taxonomy" id="4432"/>
    <lineage>
        <taxon>Eukaryota</taxon>
        <taxon>Viridiplantae</taxon>
        <taxon>Streptophyta</taxon>
        <taxon>Embryophyta</taxon>
        <taxon>Tracheophyta</taxon>
        <taxon>Spermatophyta</taxon>
        <taxon>Magnoliopsida</taxon>
        <taxon>Proteales</taxon>
        <taxon>Nelumbonaceae</taxon>
        <taxon>Nelumbo</taxon>
    </lineage>
</organism>
<keyword evidence="2" id="KW-1185">Reference proteome</keyword>
<name>A0A823A1P3_NELNU</name>